<proteinExistence type="predicted"/>
<dbReference type="STRING" id="1121884.SAMN02745131_03900"/>
<sequence length="234" mass="25679">MLKRYLIAFSLTLGLLSCETLSNLPMSTTITQAEAAQGIREALDQGVGRGISLLNKEDGFFGNQAYKLLLPQEAVKIENTLRQIGMGSLVDKAILQINRSAEDAVGYARPIFLDAIKQMTIADAINIIKGPKDAATQYFREKTTSKLIAAFTPIIKGSLDKFSATKYYGDMISTYNNFPTTMNKLNPDLPSYVVDKAVSALFDQVAQEEANIRANPVARTTDILKKVFGWAARS</sequence>
<dbReference type="PROSITE" id="PS51257">
    <property type="entry name" value="PROKAR_LIPOPROTEIN"/>
    <property type="match status" value="1"/>
</dbReference>
<dbReference type="Pfam" id="PF13852">
    <property type="entry name" value="DUF4197"/>
    <property type="match status" value="1"/>
</dbReference>
<keyword evidence="2" id="KW-1185">Reference proteome</keyword>
<dbReference type="RefSeq" id="WP_072837019.1">
    <property type="nucleotide sequence ID" value="NZ_FQUU01000024.1"/>
</dbReference>
<organism evidence="1 2">
    <name type="scientific">Flavisolibacter ginsengisoli DSM 18119</name>
    <dbReference type="NCBI Taxonomy" id="1121884"/>
    <lineage>
        <taxon>Bacteria</taxon>
        <taxon>Pseudomonadati</taxon>
        <taxon>Bacteroidota</taxon>
        <taxon>Chitinophagia</taxon>
        <taxon>Chitinophagales</taxon>
        <taxon>Chitinophagaceae</taxon>
        <taxon>Flavisolibacter</taxon>
    </lineage>
</organism>
<dbReference type="EMBL" id="FQUU01000024">
    <property type="protein sequence ID" value="SHF93591.1"/>
    <property type="molecule type" value="Genomic_DNA"/>
</dbReference>
<dbReference type="AlphaFoldDB" id="A0A1M5FR18"/>
<evidence type="ECO:0000313" key="1">
    <source>
        <dbReference type="EMBL" id="SHF93591.1"/>
    </source>
</evidence>
<evidence type="ECO:0000313" key="2">
    <source>
        <dbReference type="Proteomes" id="UP000184048"/>
    </source>
</evidence>
<protein>
    <recommendedName>
        <fullName evidence="3">DUF4197 domain-containing protein</fullName>
    </recommendedName>
</protein>
<accession>A0A1M5FR18</accession>
<dbReference type="OrthoDB" id="5292580at2"/>
<reference evidence="1 2" key="1">
    <citation type="submission" date="2016-11" db="EMBL/GenBank/DDBJ databases">
        <authorList>
            <person name="Jaros S."/>
            <person name="Januszkiewicz K."/>
            <person name="Wedrychowicz H."/>
        </authorList>
    </citation>
    <scope>NUCLEOTIDE SEQUENCE [LARGE SCALE GENOMIC DNA]</scope>
    <source>
        <strain evidence="1 2">DSM 18119</strain>
    </source>
</reference>
<dbReference type="InterPro" id="IPR025245">
    <property type="entry name" value="DUF4197"/>
</dbReference>
<dbReference type="Proteomes" id="UP000184048">
    <property type="component" value="Unassembled WGS sequence"/>
</dbReference>
<evidence type="ECO:0008006" key="3">
    <source>
        <dbReference type="Google" id="ProtNLM"/>
    </source>
</evidence>
<gene>
    <name evidence="1" type="ORF">SAMN02745131_03900</name>
</gene>
<name>A0A1M5FR18_9BACT</name>